<reference evidence="17" key="1">
    <citation type="journal article" date="2014" name="Insect Biochem. Mol. Biol.">
        <title>An insight into the sialome of the frog biting fly, Corethrella appendiculata.</title>
        <authorList>
            <person name="Ribeiro J.M.C."/>
            <person name="Chagas A.C."/>
            <person name="Pham V.M."/>
            <person name="Lounibos L.P."/>
            <person name="Calvo E."/>
        </authorList>
    </citation>
    <scope>NUCLEOTIDE SEQUENCE</scope>
    <source>
        <tissue evidence="17">Salivary glands</tissue>
    </source>
</reference>
<feature type="region of interest" description="Disordered" evidence="12">
    <location>
        <begin position="1617"/>
        <end position="1639"/>
    </location>
</feature>
<dbReference type="InterPro" id="IPR015212">
    <property type="entry name" value="RGS-like_dom"/>
</dbReference>
<organism evidence="17">
    <name type="scientific">Corethrella appendiculata</name>
    <dbReference type="NCBI Taxonomy" id="1370023"/>
    <lineage>
        <taxon>Eukaryota</taxon>
        <taxon>Metazoa</taxon>
        <taxon>Ecdysozoa</taxon>
        <taxon>Arthropoda</taxon>
        <taxon>Hexapoda</taxon>
        <taxon>Insecta</taxon>
        <taxon>Pterygota</taxon>
        <taxon>Neoptera</taxon>
        <taxon>Endopterygota</taxon>
        <taxon>Diptera</taxon>
        <taxon>Nematocera</taxon>
        <taxon>Culicoidea</taxon>
        <taxon>Chaoboridae</taxon>
        <taxon>Corethrella</taxon>
    </lineage>
</organism>
<dbReference type="Pfam" id="PF00595">
    <property type="entry name" value="PDZ"/>
    <property type="match status" value="1"/>
</dbReference>
<feature type="compositionally biased region" description="Polar residues" evidence="12">
    <location>
        <begin position="418"/>
        <end position="445"/>
    </location>
</feature>
<evidence type="ECO:0000256" key="11">
    <source>
        <dbReference type="SAM" id="Coils"/>
    </source>
</evidence>
<feature type="region of interest" description="Disordered" evidence="12">
    <location>
        <begin position="2069"/>
        <end position="2104"/>
    </location>
</feature>
<dbReference type="PROSITE" id="PS00479">
    <property type="entry name" value="ZF_DAG_PE_1"/>
    <property type="match status" value="1"/>
</dbReference>
<proteinExistence type="evidence at transcript level"/>
<feature type="compositionally biased region" description="Low complexity" evidence="12">
    <location>
        <begin position="360"/>
        <end position="407"/>
    </location>
</feature>
<dbReference type="Pfam" id="PF09128">
    <property type="entry name" value="RGS-like"/>
    <property type="match status" value="1"/>
</dbReference>
<evidence type="ECO:0000256" key="1">
    <source>
        <dbReference type="ARBA" id="ARBA00004370"/>
    </source>
</evidence>
<keyword evidence="5" id="KW-0597">Phosphoprotein</keyword>
<dbReference type="PANTHER" id="PTHR45872:SF2">
    <property type="entry name" value="RHO GUANINE NUCLEOTIDE EXCHANGE FACTOR 2, ISOFORM D"/>
    <property type="match status" value="1"/>
</dbReference>
<evidence type="ECO:0000259" key="15">
    <source>
        <dbReference type="PROSITE" id="PS50081"/>
    </source>
</evidence>
<dbReference type="InterPro" id="IPR002219">
    <property type="entry name" value="PKC_DAG/PE"/>
</dbReference>
<feature type="compositionally biased region" description="Low complexity" evidence="12">
    <location>
        <begin position="255"/>
        <end position="265"/>
    </location>
</feature>
<feature type="domain" description="Phorbol-ester/DAG-type" evidence="15">
    <location>
        <begin position="955"/>
        <end position="1005"/>
    </location>
</feature>
<dbReference type="GO" id="GO:0007186">
    <property type="term" value="P:G protein-coupled receptor signaling pathway"/>
    <property type="evidence" value="ECO:0007669"/>
    <property type="project" value="TreeGrafter"/>
</dbReference>
<feature type="region of interest" description="Disordered" evidence="12">
    <location>
        <begin position="360"/>
        <end position="518"/>
    </location>
</feature>
<feature type="non-terminal residue" evidence="17">
    <location>
        <position position="1"/>
    </location>
</feature>
<dbReference type="CDD" id="cd00160">
    <property type="entry name" value="RhoGEF"/>
    <property type="match status" value="1"/>
</dbReference>
<evidence type="ECO:0000256" key="8">
    <source>
        <dbReference type="ARBA" id="ARBA00022833"/>
    </source>
</evidence>
<dbReference type="Pfam" id="PF17838">
    <property type="entry name" value="PH_16"/>
    <property type="match status" value="1"/>
</dbReference>
<dbReference type="SUPFAM" id="SSF50156">
    <property type="entry name" value="PDZ domain-like"/>
    <property type="match status" value="1"/>
</dbReference>
<feature type="region of interest" description="Disordered" evidence="12">
    <location>
        <begin position="230"/>
        <end position="336"/>
    </location>
</feature>
<protein>
    <submittedName>
        <fullName evidence="17">Putative guanine nucleotide exchange factor</fullName>
    </submittedName>
</protein>
<dbReference type="InterPro" id="IPR035899">
    <property type="entry name" value="DBL_dom_sf"/>
</dbReference>
<dbReference type="PROSITE" id="PS50081">
    <property type="entry name" value="ZF_DAG_PE_2"/>
    <property type="match status" value="1"/>
</dbReference>
<dbReference type="Pfam" id="PF00621">
    <property type="entry name" value="RhoGEF"/>
    <property type="match status" value="1"/>
</dbReference>
<feature type="compositionally biased region" description="Basic and acidic residues" evidence="12">
    <location>
        <begin position="1701"/>
        <end position="1719"/>
    </location>
</feature>
<dbReference type="InterPro" id="IPR036034">
    <property type="entry name" value="PDZ_sf"/>
</dbReference>
<dbReference type="GO" id="GO:0046872">
    <property type="term" value="F:metal ion binding"/>
    <property type="evidence" value="ECO:0007669"/>
    <property type="project" value="UniProtKB-KW"/>
</dbReference>
<dbReference type="EMBL" id="GANO01004594">
    <property type="protein sequence ID" value="JAB55277.1"/>
    <property type="molecule type" value="mRNA"/>
</dbReference>
<dbReference type="SUPFAM" id="SSF48065">
    <property type="entry name" value="DBL homology domain (DH-domain)"/>
    <property type="match status" value="1"/>
</dbReference>
<evidence type="ECO:0000256" key="9">
    <source>
        <dbReference type="ARBA" id="ARBA00023054"/>
    </source>
</evidence>
<dbReference type="Gene3D" id="3.30.60.20">
    <property type="match status" value="1"/>
</dbReference>
<feature type="compositionally biased region" description="Polar residues" evidence="12">
    <location>
        <begin position="1880"/>
        <end position="1893"/>
    </location>
</feature>
<dbReference type="PANTHER" id="PTHR45872">
    <property type="entry name" value="RHO GUANINE NUCLEOTIDE EXCHANGE FACTOR 2, ISOFORM D"/>
    <property type="match status" value="1"/>
</dbReference>
<feature type="region of interest" description="Disordered" evidence="12">
    <location>
        <begin position="1690"/>
        <end position="1748"/>
    </location>
</feature>
<keyword evidence="10" id="KW-0472">Membrane</keyword>
<feature type="compositionally biased region" description="Low complexity" evidence="12">
    <location>
        <begin position="239"/>
        <end position="248"/>
    </location>
</feature>
<feature type="compositionally biased region" description="Low complexity" evidence="12">
    <location>
        <begin position="555"/>
        <end position="567"/>
    </location>
</feature>
<feature type="region of interest" description="Disordered" evidence="12">
    <location>
        <begin position="1869"/>
        <end position="1920"/>
    </location>
</feature>
<keyword evidence="3" id="KW-0343">GTPase activation</keyword>
<dbReference type="SMART" id="SM00233">
    <property type="entry name" value="PH"/>
    <property type="match status" value="1"/>
</dbReference>
<dbReference type="Gene3D" id="1.20.900.10">
    <property type="entry name" value="Dbl homology (DH) domain"/>
    <property type="match status" value="1"/>
</dbReference>
<keyword evidence="8" id="KW-0862">Zinc</keyword>
<feature type="compositionally biased region" description="Polar residues" evidence="12">
    <location>
        <begin position="575"/>
        <end position="591"/>
    </location>
</feature>
<evidence type="ECO:0000313" key="17">
    <source>
        <dbReference type="EMBL" id="JAB55277.1"/>
    </source>
</evidence>
<evidence type="ECO:0000256" key="5">
    <source>
        <dbReference type="ARBA" id="ARBA00022553"/>
    </source>
</evidence>
<comment type="subcellular location">
    <subcellularLocation>
        <location evidence="2">Cytoplasm</location>
    </subcellularLocation>
    <subcellularLocation>
        <location evidence="1">Membrane</location>
    </subcellularLocation>
</comment>
<dbReference type="GO" id="GO:0005085">
    <property type="term" value="F:guanyl-nucleotide exchange factor activity"/>
    <property type="evidence" value="ECO:0007669"/>
    <property type="project" value="UniProtKB-KW"/>
</dbReference>
<dbReference type="InterPro" id="IPR036305">
    <property type="entry name" value="RGS_sf"/>
</dbReference>
<dbReference type="GO" id="GO:0016020">
    <property type="term" value="C:membrane"/>
    <property type="evidence" value="ECO:0007669"/>
    <property type="project" value="UniProtKB-SubCell"/>
</dbReference>
<dbReference type="SUPFAM" id="SSF50729">
    <property type="entry name" value="PH domain-like"/>
    <property type="match status" value="1"/>
</dbReference>
<dbReference type="SMART" id="SM00109">
    <property type="entry name" value="C1"/>
    <property type="match status" value="1"/>
</dbReference>
<dbReference type="SUPFAM" id="SSF48097">
    <property type="entry name" value="Regulator of G-protein signaling, RGS"/>
    <property type="match status" value="1"/>
</dbReference>
<feature type="compositionally biased region" description="Low complexity" evidence="12">
    <location>
        <begin position="481"/>
        <end position="507"/>
    </location>
</feature>
<feature type="compositionally biased region" description="Basic and acidic residues" evidence="12">
    <location>
        <begin position="1898"/>
        <end position="1911"/>
    </location>
</feature>
<dbReference type="GO" id="GO:0005096">
    <property type="term" value="F:GTPase activator activity"/>
    <property type="evidence" value="ECO:0007669"/>
    <property type="project" value="UniProtKB-KW"/>
</dbReference>
<keyword evidence="4" id="KW-0963">Cytoplasm</keyword>
<dbReference type="SUPFAM" id="SSF57889">
    <property type="entry name" value="Cysteine-rich domain"/>
    <property type="match status" value="1"/>
</dbReference>
<evidence type="ECO:0000256" key="2">
    <source>
        <dbReference type="ARBA" id="ARBA00004496"/>
    </source>
</evidence>
<dbReference type="GO" id="GO:0001664">
    <property type="term" value="F:G protein-coupled receptor binding"/>
    <property type="evidence" value="ECO:0007669"/>
    <property type="project" value="TreeGrafter"/>
</dbReference>
<evidence type="ECO:0000259" key="16">
    <source>
        <dbReference type="PROSITE" id="PS50106"/>
    </source>
</evidence>
<dbReference type="InterPro" id="IPR041020">
    <property type="entry name" value="PH_16"/>
</dbReference>
<dbReference type="GO" id="GO:0005737">
    <property type="term" value="C:cytoplasm"/>
    <property type="evidence" value="ECO:0007669"/>
    <property type="project" value="UniProtKB-SubCell"/>
</dbReference>
<dbReference type="InterPro" id="IPR000219">
    <property type="entry name" value="DH_dom"/>
</dbReference>
<feature type="compositionally biased region" description="Low complexity" evidence="12">
    <location>
        <begin position="2092"/>
        <end position="2104"/>
    </location>
</feature>
<feature type="compositionally biased region" description="Low complexity" evidence="12">
    <location>
        <begin position="452"/>
        <end position="462"/>
    </location>
</feature>
<evidence type="ECO:0000259" key="13">
    <source>
        <dbReference type="PROSITE" id="PS50003"/>
    </source>
</evidence>
<dbReference type="CDD" id="cd20832">
    <property type="entry name" value="C1_ARHGEF-like"/>
    <property type="match status" value="1"/>
</dbReference>
<dbReference type="Gene3D" id="2.30.29.30">
    <property type="entry name" value="Pleckstrin-homology domain (PH domain)/Phosphotyrosine-binding domain (PTB)"/>
    <property type="match status" value="1"/>
</dbReference>
<dbReference type="CDD" id="cd13329">
    <property type="entry name" value="PH_RhoGEF"/>
    <property type="match status" value="1"/>
</dbReference>
<name>W4VR34_9DIPT</name>
<sequence>QQRPQTLMSFNEPQKIERVTLSLTVQKDDNGYGMKVSGDNPVYVESVKLSGAAEKAGLVAGDMILKVNGVLVRYSTHTNVVELIKASKTVHLTVARNYKKMQRPTSITPTTPIAQRNSITAPLPVDHAKKREMEFSKINTLCLMLEQEKKRLETLNSSSSNNKQKYTEIQRATATIKKLEDELRQIAGTEDAFLLFQSAHISPLFQPIQIQNTSTPAFLSRFPRSLSSLSLGTKKKSTDNNANASTSNGQSTSIAATTPTPTAVTNMNLSDTGIPIRINPLLPNVPSPSKKQSKQHGYSHNNNNNNVNKISDIPPPLPQRNIPKKSTNDSTSSDVVDMNQFRKNNNSNLISDLDHSNLLSSPSISSNNNNNNNTSSNLQQNTNKTNNNNNNSLSSSSSSSSISGSKSSSKKKSKNKSFNAEQQKLHSNSFLDMERNSSQNQNSITKKGGGNNQSSTNNNNVGAHPPPLPPRNVLEPTSPTNNNNNNKNNSPNNNDNNNSNNNNNSSNQSDINGRPLPNSINTLMNYPLITTCTTIRDNNIAAAFPLSQRPNIVHQMQQHQQKQQQQQNEHRHSSMKSSVLNSTGSQVNQSLSKKHRRIVSSPENIGGKEFENVNNYRHQKTSSDSWELPIGGGELKSKNEITPPGTPPPPYLLGNLNNENSQQHVVSEIGVASPIMSPTSAAALTHQLSMSTAQITAAQTNVVQKPIISMEDDEISDQETFIDEYGPFRSLTMLLEPENGAHLAVFLNFVLSNSDPSPLLFYLITSLYKEGSVKDMRKWAYEIHSTFLVPRAPLLWSNVDEALAREIDDVLQKEYDKGEILRKIFWKSRIKAKDFINTQLEDFQSKRTAGLGTMYGPSDQQLQEAKGDRLKEQRIVEETLLPKLTQYLDDLEKDSPNECPKKSALCSALSTVLHRIFLTRSNPNSPIDKVHHFVSREKSFKSRLIGKNRKATVRGHHLLLRQYYEVTHCNHCQNIIWGVSPQGYHCTDCELNIHRACSKVLEENCPGPTPLKRKDQHTDNKIRTLMEKIRPTHHFIGDRRRQDDEGYGEDSFLIEQSTGGKVVRQPSDRRQDISSGSFTGNTSATSDNLTSSVIDPDTFAQEPTSDNHREGLKSKSAPVSVNRSESYKERSQKRNRNNRRKTSDPSLSKLTPEEQLEATNLINNYSSSSTSSLPTGLDSRSASLEAVGVTSSSGLTCTTNPLSTSIISGATTATTIATPSNSSFTTNLTLTAREWIDSEDEGEIETDWISNVCTEVLQSLSDAEKKRQEIINELYQTERNHVRTLRLLEGIFMRPLQEMGSINNDLVQLIFPPSLLVLKDLHSSFEMKLKQRRQGTQGQIVDSIGDLLLTMFDGKTGEDLKENAALFCARQQIALEALKERRKRDDNLQRLLIKSESHKACRRLQLKDLLPTALQRLTKYPLLFESLYKETVRIKPDDETEANAIRKALESSRKILDHVNHAVRIEEDLHKLQTIQKKLDRSNYEKDASSEFKNIDLTAHKLIHDGPLIMRKNPGVQLHGLLFENMMVLLQKQDDKYILKHHSSPGVGESKSIEGRFNPIIKIQLILIRQSAMDKNTFFLINTNVSQMLELTAPSSLECKTWFKHISDAAEAYKQRTKGTHEFSENDPTSSNHSSKDTFDTVTETNKIEQTILTPAIDLQHAKDTAAYHHHHGHHQKHKANKNDRISTHAENDDNLENEEKETKQRKVDDDRHQSRDTDNENDNDEDDDENDSSSYNDTRTTTQPCQLIQPSEVIVTELKSYFAAPKTPSEQLHCLRVDRRKILNQEQKIISNLFKIPIEHFQEITDVASQPEAPKEATDIILSAFAQIQSFTDLISVSQEEIAEKSMRVPTIEQTKCDECIRKNQSKPIVKSQERKTTNVESQPDPSCSNEISGEVRSNDEKLGLTKDDSQEAASTTTDQISIIEDEDGYCEIDELRASASIQAALLKDKEKLEQSFNKIESKSLETNTNSDNSESKNDSHIEINDDYVTSQSDASNSISQHNSMGEIRLLHAKTFVPHIPCHLVANFLNNLHSHVSQLLPKIGERDQENEELRKEIERLRETVNSLQKDRVLESQETTVEPNNSTELEQTTPNNNNDDTVNE</sequence>
<keyword evidence="6" id="KW-0344">Guanine-nucleotide releasing factor</keyword>
<feature type="compositionally biased region" description="Polar residues" evidence="12">
    <location>
        <begin position="2076"/>
        <end position="2091"/>
    </location>
</feature>
<feature type="domain" description="PDZ" evidence="16">
    <location>
        <begin position="22"/>
        <end position="87"/>
    </location>
</feature>
<dbReference type="InterPro" id="IPR044926">
    <property type="entry name" value="RGS_subdomain_2"/>
</dbReference>
<dbReference type="Gene3D" id="1.10.167.10">
    <property type="entry name" value="Regulator of G-protein Signalling 4, domain 2"/>
    <property type="match status" value="1"/>
</dbReference>
<evidence type="ECO:0000256" key="10">
    <source>
        <dbReference type="ARBA" id="ARBA00023136"/>
    </source>
</evidence>
<dbReference type="InterPro" id="IPR011993">
    <property type="entry name" value="PH-like_dom_sf"/>
</dbReference>
<keyword evidence="7" id="KW-0479">Metal-binding</keyword>
<keyword evidence="9 11" id="KW-0175">Coiled coil</keyword>
<accession>W4VR34</accession>
<dbReference type="InterPro" id="IPR046349">
    <property type="entry name" value="C1-like_sf"/>
</dbReference>
<evidence type="ECO:0000259" key="14">
    <source>
        <dbReference type="PROSITE" id="PS50010"/>
    </source>
</evidence>
<dbReference type="SMART" id="SM00325">
    <property type="entry name" value="RhoGEF"/>
    <property type="match status" value="1"/>
</dbReference>
<evidence type="ECO:0000256" key="6">
    <source>
        <dbReference type="ARBA" id="ARBA00022658"/>
    </source>
</evidence>
<evidence type="ECO:0000256" key="12">
    <source>
        <dbReference type="SAM" id="MobiDB-lite"/>
    </source>
</evidence>
<feature type="region of interest" description="Disordered" evidence="12">
    <location>
        <begin position="1054"/>
        <end position="1153"/>
    </location>
</feature>
<dbReference type="PROSITE" id="PS50010">
    <property type="entry name" value="DH_2"/>
    <property type="match status" value="1"/>
</dbReference>
<dbReference type="Pfam" id="PF00130">
    <property type="entry name" value="C1_1"/>
    <property type="match status" value="1"/>
</dbReference>
<evidence type="ECO:0000256" key="3">
    <source>
        <dbReference type="ARBA" id="ARBA00022468"/>
    </source>
</evidence>
<dbReference type="InterPro" id="IPR001849">
    <property type="entry name" value="PH_domain"/>
</dbReference>
<feature type="domain" description="PH" evidence="13">
    <location>
        <begin position="1501"/>
        <end position="1611"/>
    </location>
</feature>
<evidence type="ECO:0000256" key="7">
    <source>
        <dbReference type="ARBA" id="ARBA00022723"/>
    </source>
</evidence>
<dbReference type="PROSITE" id="PS50106">
    <property type="entry name" value="PDZ"/>
    <property type="match status" value="1"/>
</dbReference>
<feature type="region of interest" description="Disordered" evidence="12">
    <location>
        <begin position="554"/>
        <end position="647"/>
    </location>
</feature>
<feature type="domain" description="DH" evidence="14">
    <location>
        <begin position="1266"/>
        <end position="1462"/>
    </location>
</feature>
<evidence type="ECO:0000256" key="4">
    <source>
        <dbReference type="ARBA" id="ARBA00022490"/>
    </source>
</evidence>
<feature type="compositionally biased region" description="Polar residues" evidence="12">
    <location>
        <begin position="287"/>
        <end position="300"/>
    </location>
</feature>
<dbReference type="SMART" id="SM00228">
    <property type="entry name" value="PDZ"/>
    <property type="match status" value="1"/>
</dbReference>
<feature type="compositionally biased region" description="Polar residues" evidence="12">
    <location>
        <begin position="1739"/>
        <end position="1748"/>
    </location>
</feature>
<dbReference type="PROSITE" id="PS50003">
    <property type="entry name" value="PH_DOMAIN"/>
    <property type="match status" value="1"/>
</dbReference>
<dbReference type="CDD" id="cd08756">
    <property type="entry name" value="RGS_GEF_like"/>
    <property type="match status" value="1"/>
</dbReference>
<feature type="compositionally biased region" description="Acidic residues" evidence="12">
    <location>
        <begin position="1720"/>
        <end position="1732"/>
    </location>
</feature>
<dbReference type="InterPro" id="IPR001478">
    <property type="entry name" value="PDZ"/>
</dbReference>
<dbReference type="Gene3D" id="2.30.42.10">
    <property type="match status" value="1"/>
</dbReference>
<feature type="coiled-coil region" evidence="11">
    <location>
        <begin position="162"/>
        <end position="189"/>
    </location>
</feature>
<feature type="compositionally biased region" description="Polar residues" evidence="12">
    <location>
        <begin position="1073"/>
        <end position="1093"/>
    </location>
</feature>